<keyword evidence="3" id="KW-1185">Reference proteome</keyword>
<organism evidence="2 3">
    <name type="scientific">Verminephrobacter eiseniae (strain EF01-2)</name>
    <dbReference type="NCBI Taxonomy" id="391735"/>
    <lineage>
        <taxon>Bacteria</taxon>
        <taxon>Pseudomonadati</taxon>
        <taxon>Pseudomonadota</taxon>
        <taxon>Betaproteobacteria</taxon>
        <taxon>Burkholderiales</taxon>
        <taxon>Comamonadaceae</taxon>
        <taxon>Verminephrobacter</taxon>
    </lineage>
</organism>
<dbReference type="AlphaFoldDB" id="A1WLR8"/>
<protein>
    <submittedName>
        <fullName evidence="2">Uncharacterized protein</fullName>
    </submittedName>
</protein>
<accession>A1WLR8</accession>
<dbReference type="STRING" id="391735.Veis_2837"/>
<gene>
    <name evidence="2" type="ordered locus">Veis_2837</name>
</gene>
<proteinExistence type="predicted"/>
<dbReference type="HOGENOM" id="CLU_1427453_0_0_4"/>
<evidence type="ECO:0000313" key="3">
    <source>
        <dbReference type="Proteomes" id="UP000000374"/>
    </source>
</evidence>
<dbReference type="Proteomes" id="UP000000374">
    <property type="component" value="Chromosome"/>
</dbReference>
<evidence type="ECO:0000256" key="1">
    <source>
        <dbReference type="SAM" id="MobiDB-lite"/>
    </source>
</evidence>
<sequence length="190" mass="20204">MRSSGHIQGAQPGARHFTGTGARQGLRKGNAPRQFASHRRHDNAPRQCAMTLPAAAPAPGVRSTNGFTAGTGGAQLHGAVDAAELHQPLGHDARVHQEEGARHVPAHATDHQRQRQARPGQRAAARSRAGLARIEAHAGEYPGKTRPAGAGGERQEGCRRHRDVACACRRRAEGAMHTGFRSASACRTRK</sequence>
<dbReference type="EMBL" id="CP000542">
    <property type="protein sequence ID" value="ABM58575.1"/>
    <property type="molecule type" value="Genomic_DNA"/>
</dbReference>
<feature type="region of interest" description="Disordered" evidence="1">
    <location>
        <begin position="97"/>
        <end position="156"/>
    </location>
</feature>
<reference evidence="3" key="1">
    <citation type="submission" date="2006-12" db="EMBL/GenBank/DDBJ databases">
        <title>Complete sequence of chromosome 1 of Verminephrobacter eiseniae EF01-2.</title>
        <authorList>
            <person name="Copeland A."/>
            <person name="Lucas S."/>
            <person name="Lapidus A."/>
            <person name="Barry K."/>
            <person name="Detter J.C."/>
            <person name="Glavina del Rio T."/>
            <person name="Dalin E."/>
            <person name="Tice H."/>
            <person name="Pitluck S."/>
            <person name="Chertkov O."/>
            <person name="Brettin T."/>
            <person name="Bruce D."/>
            <person name="Han C."/>
            <person name="Tapia R."/>
            <person name="Gilna P."/>
            <person name="Schmutz J."/>
            <person name="Larimer F."/>
            <person name="Land M."/>
            <person name="Hauser L."/>
            <person name="Kyrpides N."/>
            <person name="Kim E."/>
            <person name="Stahl D."/>
            <person name="Richardson P."/>
        </authorList>
    </citation>
    <scope>NUCLEOTIDE SEQUENCE [LARGE SCALE GENOMIC DNA]</scope>
    <source>
        <strain evidence="3">EF01-2</strain>
    </source>
</reference>
<feature type="compositionally biased region" description="Low complexity" evidence="1">
    <location>
        <begin position="117"/>
        <end position="133"/>
    </location>
</feature>
<feature type="region of interest" description="Disordered" evidence="1">
    <location>
        <begin position="1"/>
        <end position="73"/>
    </location>
</feature>
<name>A1WLR8_VEREI</name>
<evidence type="ECO:0000313" key="2">
    <source>
        <dbReference type="EMBL" id="ABM58575.1"/>
    </source>
</evidence>
<dbReference type="KEGG" id="vei:Veis_2837"/>
<feature type="compositionally biased region" description="Basic and acidic residues" evidence="1">
    <location>
        <begin position="97"/>
        <end position="113"/>
    </location>
</feature>